<keyword evidence="4" id="KW-0997">Cell inner membrane</keyword>
<keyword evidence="2" id="KW-0813">Transport</keyword>
<evidence type="ECO:0000256" key="5">
    <source>
        <dbReference type="ARBA" id="ARBA00023065"/>
    </source>
</evidence>
<evidence type="ECO:0000256" key="6">
    <source>
        <dbReference type="ARBA" id="ARBA00023136"/>
    </source>
</evidence>
<dbReference type="PANTHER" id="PTHR30024:SF43">
    <property type="entry name" value="BLL4572 PROTEIN"/>
    <property type="match status" value="1"/>
</dbReference>
<reference evidence="8" key="1">
    <citation type="submission" date="2018-04" db="EMBL/GenBank/DDBJ databases">
        <authorList>
            <person name="Cornet L."/>
        </authorList>
    </citation>
    <scope>NUCLEOTIDE SEQUENCE [LARGE SCALE GENOMIC DNA]</scope>
</reference>
<dbReference type="EMBL" id="QBMP01000021">
    <property type="protein sequence ID" value="PZO59551.1"/>
    <property type="molecule type" value="Genomic_DNA"/>
</dbReference>
<evidence type="ECO:0000256" key="4">
    <source>
        <dbReference type="ARBA" id="ARBA00022519"/>
    </source>
</evidence>
<evidence type="ECO:0000256" key="3">
    <source>
        <dbReference type="ARBA" id="ARBA00022475"/>
    </source>
</evidence>
<dbReference type="AlphaFoldDB" id="A0A2W4ZLW9"/>
<evidence type="ECO:0000313" key="7">
    <source>
        <dbReference type="EMBL" id="PZO59551.1"/>
    </source>
</evidence>
<evidence type="ECO:0000313" key="8">
    <source>
        <dbReference type="Proteomes" id="UP000249794"/>
    </source>
</evidence>
<dbReference type="GO" id="GO:0006811">
    <property type="term" value="P:monoatomic ion transport"/>
    <property type="evidence" value="ECO:0007669"/>
    <property type="project" value="UniProtKB-KW"/>
</dbReference>
<comment type="subcellular location">
    <subcellularLocation>
        <location evidence="1">Cell inner membrane</location>
    </subcellularLocation>
</comment>
<gene>
    <name evidence="7" type="ORF">DCF15_03680</name>
</gene>
<reference evidence="7 8" key="2">
    <citation type="submission" date="2018-06" db="EMBL/GenBank/DDBJ databases">
        <title>Metagenomic assembly of (sub)arctic Cyanobacteria and their associated microbiome from non-axenic cultures.</title>
        <authorList>
            <person name="Baurain D."/>
        </authorList>
    </citation>
    <scope>NUCLEOTIDE SEQUENCE [LARGE SCALE GENOMIC DNA]</scope>
    <source>
        <strain evidence="7">ULC027bin1</strain>
    </source>
</reference>
<dbReference type="SUPFAM" id="SSF53850">
    <property type="entry name" value="Periplasmic binding protein-like II"/>
    <property type="match status" value="1"/>
</dbReference>
<organism evidence="7 8">
    <name type="scientific">Phormidesmis priestleyi</name>
    <dbReference type="NCBI Taxonomy" id="268141"/>
    <lineage>
        <taxon>Bacteria</taxon>
        <taxon>Bacillati</taxon>
        <taxon>Cyanobacteriota</taxon>
        <taxon>Cyanophyceae</taxon>
        <taxon>Leptolyngbyales</taxon>
        <taxon>Leptolyngbyaceae</taxon>
        <taxon>Phormidesmis</taxon>
    </lineage>
</organism>
<name>A0A2W4ZLW9_9CYAN</name>
<dbReference type="Gene3D" id="3.40.190.10">
    <property type="entry name" value="Periplasmic binding protein-like II"/>
    <property type="match status" value="2"/>
</dbReference>
<comment type="caution">
    <text evidence="7">The sequence shown here is derived from an EMBL/GenBank/DDBJ whole genome shotgun (WGS) entry which is preliminary data.</text>
</comment>
<proteinExistence type="predicted"/>
<dbReference type="PANTHER" id="PTHR30024">
    <property type="entry name" value="ALIPHATIC SULFONATES-BINDING PROTEIN-RELATED"/>
    <property type="match status" value="1"/>
</dbReference>
<sequence length="551" mass="59840">MVSTSAYTKRQLESLSRDRANLLTSPSSNYGSACGVCGGTHFSADHWEFLQTMPTDPVDMVSDLAKMGLYKESQFKAADKVNTFELRKALLLKAAGKGDPKREKLVLALAQQAGGIENAFAAAFGPQAGLFFADTIRGSNATRREFLRNLAIGAAMVTLTNCAKPEAPGAAVSDEAATADVSNLEKTDLKIGFIPITCATPIIMSEPLGFYKKYGFNAEVVKMPSWGAVRDSAIAGELDAYHMLAPMPIAMTLGLGSGAFGVKLASVENINGQAITISNKHKGKVNGPADFKGFTMGVPFPYSMHNLLLRYYLATGGIDPDVDVKIRPVPPPDSIAQLIAGDIDAYLMPDPFNQRAVYEDAGFIFKLTKDIWPGHPCCAFAASDQWIDTNPNTFRALNKAIIEAAGYASNPANRPEIARAISERAFLNQPVEVVEAVLTGKFEDGLGNTLDVPDRIDFDPYPWQSFANWISSQLVRWDLQGDGKAAQEITDDSYNEVGEKVFLSDLARELAAEVGLNPPSDVYRTEKLEFDTFDPEKPGEYIKEQIDKYGV</sequence>
<accession>A0A2W4ZLW9</accession>
<keyword evidence="3" id="KW-1003">Cell membrane</keyword>
<keyword evidence="5" id="KW-0406">Ion transport</keyword>
<dbReference type="CDD" id="cd13553">
    <property type="entry name" value="PBP2_NrtA_CpmA_like"/>
    <property type="match status" value="1"/>
</dbReference>
<evidence type="ECO:0000256" key="2">
    <source>
        <dbReference type="ARBA" id="ARBA00022448"/>
    </source>
</evidence>
<keyword evidence="6" id="KW-0472">Membrane</keyword>
<dbReference type="InterPro" id="IPR044527">
    <property type="entry name" value="NrtA/CpmA_ABC-bd_dom"/>
</dbReference>
<protein>
    <submittedName>
        <fullName evidence="7">Taurine ABC transporter substrate-binding protein</fullName>
    </submittedName>
</protein>
<evidence type="ECO:0000256" key="1">
    <source>
        <dbReference type="ARBA" id="ARBA00004533"/>
    </source>
</evidence>
<dbReference type="GO" id="GO:0005886">
    <property type="term" value="C:plasma membrane"/>
    <property type="evidence" value="ECO:0007669"/>
    <property type="project" value="UniProtKB-SubCell"/>
</dbReference>
<dbReference type="Pfam" id="PF13379">
    <property type="entry name" value="NMT1_2"/>
    <property type="match status" value="1"/>
</dbReference>
<dbReference type="Proteomes" id="UP000249794">
    <property type="component" value="Unassembled WGS sequence"/>
</dbReference>